<gene>
    <name evidence="1" type="ORF">H4W31_000638</name>
</gene>
<reference evidence="1" key="1">
    <citation type="submission" date="2020-10" db="EMBL/GenBank/DDBJ databases">
        <title>Sequencing the genomes of 1000 actinobacteria strains.</title>
        <authorList>
            <person name="Klenk H.-P."/>
        </authorList>
    </citation>
    <scope>NUCLEOTIDE SEQUENCE</scope>
    <source>
        <strain evidence="1">DSM 46832</strain>
    </source>
</reference>
<name>A0A927M1B1_9ACTN</name>
<sequence length="662" mass="74084">MLIQGDLVGGDKYMISFGRSETPAQMHRLSPLLLEPARVAFAPPQAMGKLQADFEARNTSLVQAPAGHGRTTLAIRLLLEAAHDTIYVLDPAVDLAQLADAIEVERRQPDGRFRGAGLILEPEAAMIVSGRQLRNLDHLLMEAKARLVIIVGPDTRLADEEALDHRLPAFDPPTHRAIVESHLRWRLGYRAEQVLEQDGMGPAIDDLVPRLPRRRAATFAELVQRATEDGKTNITLVRDRMARRNADDFTIWLDGFTDREDICFAIALAVLDGLPHETVTETGRLLLSKLDTTKSKPTDVGRAGHRDRLDEFRACLREVYTRGSFGRTVVHAIEYSERTYPRRVIQHFWGRSGLTEAITAWLLELASAKEQPERVRIRAATALGLLSIQNFDYLHHRMFAPWARDEDDLRREAVANALRVPATTASTAANVVRLVEEWHGGVRGNTRTRATAARAYGVSLASTNPTWLIDRLGRLAVVDRHEVRTSVGHSLSDLAGRADCRLAGPVLSALCGWLPNYRREPAAQRAFLEAARSLIAEMGDDDRGAPELWPVLLVLADGDHRLRGRLRLLWANALQSWTFGDQAAAALTDWAVMAEKNQTMRRAFIYLVGAVYQQDERMRHTVRHLVEQWQSPDHLQALTRTATAVKGYLDRLETDATNMEQT</sequence>
<dbReference type="Proteomes" id="UP000649753">
    <property type="component" value="Unassembled WGS sequence"/>
</dbReference>
<evidence type="ECO:0000313" key="2">
    <source>
        <dbReference type="Proteomes" id="UP000649753"/>
    </source>
</evidence>
<accession>A0A927M1B1</accession>
<comment type="caution">
    <text evidence="1">The sequence shown here is derived from an EMBL/GenBank/DDBJ whole genome shotgun (WGS) entry which is preliminary data.</text>
</comment>
<organism evidence="1 2">
    <name type="scientific">Plantactinospora soyae</name>
    <dbReference type="NCBI Taxonomy" id="1544732"/>
    <lineage>
        <taxon>Bacteria</taxon>
        <taxon>Bacillati</taxon>
        <taxon>Actinomycetota</taxon>
        <taxon>Actinomycetes</taxon>
        <taxon>Micromonosporales</taxon>
        <taxon>Micromonosporaceae</taxon>
        <taxon>Plantactinospora</taxon>
    </lineage>
</organism>
<evidence type="ECO:0000313" key="1">
    <source>
        <dbReference type="EMBL" id="MBE1485000.1"/>
    </source>
</evidence>
<proteinExistence type="predicted"/>
<dbReference type="AlphaFoldDB" id="A0A927M1B1"/>
<keyword evidence="2" id="KW-1185">Reference proteome</keyword>
<dbReference type="RefSeq" id="WP_192765273.1">
    <property type="nucleotide sequence ID" value="NZ_JADBEB010000001.1"/>
</dbReference>
<protein>
    <submittedName>
        <fullName evidence="1">Uncharacterized protein</fullName>
    </submittedName>
</protein>
<dbReference type="EMBL" id="JADBEB010000001">
    <property type="protein sequence ID" value="MBE1485000.1"/>
    <property type="molecule type" value="Genomic_DNA"/>
</dbReference>